<dbReference type="SUPFAM" id="SSF53822">
    <property type="entry name" value="Periplasmic binding protein-like I"/>
    <property type="match status" value="1"/>
</dbReference>
<dbReference type="InterPro" id="IPR051010">
    <property type="entry name" value="BCAA_transport"/>
</dbReference>
<dbReference type="EMBL" id="SNYA01000001">
    <property type="protein sequence ID" value="TDP95682.1"/>
    <property type="molecule type" value="Genomic_DNA"/>
</dbReference>
<reference evidence="5 6" key="1">
    <citation type="submission" date="2019-03" db="EMBL/GenBank/DDBJ databases">
        <title>Genomic analyses of the natural microbiome of Caenorhabditis elegans.</title>
        <authorList>
            <person name="Samuel B."/>
        </authorList>
    </citation>
    <scope>NUCLEOTIDE SEQUENCE [LARGE SCALE GENOMIC DNA]</scope>
    <source>
        <strain evidence="5 6">JUb18</strain>
    </source>
</reference>
<organism evidence="5 6">
    <name type="scientific">Leucobacter luti</name>
    <dbReference type="NCBI Taxonomy" id="340320"/>
    <lineage>
        <taxon>Bacteria</taxon>
        <taxon>Bacillati</taxon>
        <taxon>Actinomycetota</taxon>
        <taxon>Actinomycetes</taxon>
        <taxon>Micrococcales</taxon>
        <taxon>Microbacteriaceae</taxon>
        <taxon>Leucobacter</taxon>
    </lineage>
</organism>
<feature type="signal peptide" evidence="3">
    <location>
        <begin position="1"/>
        <end position="25"/>
    </location>
</feature>
<evidence type="ECO:0000313" key="5">
    <source>
        <dbReference type="EMBL" id="TDP95682.1"/>
    </source>
</evidence>
<evidence type="ECO:0000313" key="6">
    <source>
        <dbReference type="Proteomes" id="UP000295601"/>
    </source>
</evidence>
<dbReference type="InterPro" id="IPR028081">
    <property type="entry name" value="Leu-bd"/>
</dbReference>
<dbReference type="PROSITE" id="PS51257">
    <property type="entry name" value="PROKAR_LIPOPROTEIN"/>
    <property type="match status" value="1"/>
</dbReference>
<evidence type="ECO:0000259" key="4">
    <source>
        <dbReference type="Pfam" id="PF13458"/>
    </source>
</evidence>
<feature type="chain" id="PRO_5039406615" evidence="3">
    <location>
        <begin position="26"/>
        <end position="402"/>
    </location>
</feature>
<dbReference type="Proteomes" id="UP000295601">
    <property type="component" value="Unassembled WGS sequence"/>
</dbReference>
<name>A0A4R6S770_9MICO</name>
<evidence type="ECO:0000256" key="1">
    <source>
        <dbReference type="ARBA" id="ARBA00010062"/>
    </source>
</evidence>
<keyword evidence="6" id="KW-1185">Reference proteome</keyword>
<proteinExistence type="inferred from homology"/>
<comment type="caution">
    <text evidence="5">The sequence shown here is derived from an EMBL/GenBank/DDBJ whole genome shotgun (WGS) entry which is preliminary data.</text>
</comment>
<gene>
    <name evidence="5" type="ORF">EDF62_0376</name>
</gene>
<feature type="domain" description="Leucine-binding protein" evidence="4">
    <location>
        <begin position="44"/>
        <end position="387"/>
    </location>
</feature>
<accession>A0A4R6S770</accession>
<evidence type="ECO:0000256" key="3">
    <source>
        <dbReference type="SAM" id="SignalP"/>
    </source>
</evidence>
<dbReference type="InterPro" id="IPR028082">
    <property type="entry name" value="Peripla_BP_I"/>
</dbReference>
<dbReference type="Gene3D" id="3.40.50.2300">
    <property type="match status" value="2"/>
</dbReference>
<dbReference type="AlphaFoldDB" id="A0A4R6S770"/>
<evidence type="ECO:0000256" key="2">
    <source>
        <dbReference type="ARBA" id="ARBA00022729"/>
    </source>
</evidence>
<comment type="similarity">
    <text evidence="1">Belongs to the leucine-binding protein family.</text>
</comment>
<protein>
    <submittedName>
        <fullName evidence="5">Amino acid/amide ABC transporter substrate-binding protein (HAAT family)</fullName>
    </submittedName>
</protein>
<keyword evidence="2 3" id="KW-0732">Signal</keyword>
<dbReference type="Pfam" id="PF13458">
    <property type="entry name" value="Peripla_BP_6"/>
    <property type="match status" value="1"/>
</dbReference>
<dbReference type="PANTHER" id="PTHR30483:SF37">
    <property type="entry name" value="ABC TRANSPORTER SUBSTRATE-BINDING PROTEIN"/>
    <property type="match status" value="1"/>
</dbReference>
<sequence>MRKTALISLAAVAASALALSGCVSSAPGAGSNSGSNEAGGSDETILIGAVMAETGFMSPFDIPALNQMKIAVDELNDAGGIDGTPVELSVIDTGSDFEKYAPAAQSLIDDGAKVLMVTCDYDTAVPASQVAEENNILNIAPCVGDTIYGPEGGLDIGFSLGNAVPGEASVMAEFAYEQGWKSAVFVKDDSIKYTQNQCETAAKRFTELGGTEIASYSFIQGDSIKETVSKITSGDAPDVVFNCSYGEGGGKAAKELRDGGIDTPIVSGFGMDGTFWLDAIPNLADYYIVTYPSVWGDDSDDKVNDASAKYEEVYGARPENGSMTTGDSAIEAVTLAFDEAGSWDGDKLAKAFLGFADVPLLVGPTTFSEDLHVNVERPQRVLQVQDGKLAHLETRAPEKVLR</sequence>
<dbReference type="PANTHER" id="PTHR30483">
    <property type="entry name" value="LEUCINE-SPECIFIC-BINDING PROTEIN"/>
    <property type="match status" value="1"/>
</dbReference>